<protein>
    <submittedName>
        <fullName evidence="2">Uncharacterized protein</fullName>
    </submittedName>
</protein>
<dbReference type="Proteomes" id="UP001331515">
    <property type="component" value="Unassembled WGS sequence"/>
</dbReference>
<feature type="compositionally biased region" description="Low complexity" evidence="1">
    <location>
        <begin position="44"/>
        <end position="58"/>
    </location>
</feature>
<keyword evidence="3" id="KW-1185">Reference proteome</keyword>
<name>A0AAN8DTK6_CHAGU</name>
<accession>A0AAN8DTK6</accession>
<evidence type="ECO:0000313" key="3">
    <source>
        <dbReference type="Proteomes" id="UP001331515"/>
    </source>
</evidence>
<evidence type="ECO:0000256" key="1">
    <source>
        <dbReference type="SAM" id="MobiDB-lite"/>
    </source>
</evidence>
<gene>
    <name evidence="2" type="ORF">CgunFtcFv8_013156</name>
</gene>
<organism evidence="2 3">
    <name type="scientific">Champsocephalus gunnari</name>
    <name type="common">Mackerel icefish</name>
    <dbReference type="NCBI Taxonomy" id="52237"/>
    <lineage>
        <taxon>Eukaryota</taxon>
        <taxon>Metazoa</taxon>
        <taxon>Chordata</taxon>
        <taxon>Craniata</taxon>
        <taxon>Vertebrata</taxon>
        <taxon>Euteleostomi</taxon>
        <taxon>Actinopterygii</taxon>
        <taxon>Neopterygii</taxon>
        <taxon>Teleostei</taxon>
        <taxon>Neoteleostei</taxon>
        <taxon>Acanthomorphata</taxon>
        <taxon>Eupercaria</taxon>
        <taxon>Perciformes</taxon>
        <taxon>Notothenioidei</taxon>
        <taxon>Channichthyidae</taxon>
        <taxon>Champsocephalus</taxon>
    </lineage>
</organism>
<sequence>MFSSHTHHILYNPRFISPDIHLYFIRSPWGPGGCNSSPRDTGLRSGRPSGPSDPSDWLGGHGLGGHGLRCAAAPGSAAPGSAAPGGAACRLCGHATRL</sequence>
<dbReference type="AlphaFoldDB" id="A0AAN8DTK6"/>
<dbReference type="EMBL" id="JAURVH010001518">
    <property type="protein sequence ID" value="KAK5928064.1"/>
    <property type="molecule type" value="Genomic_DNA"/>
</dbReference>
<feature type="region of interest" description="Disordered" evidence="1">
    <location>
        <begin position="34"/>
        <end position="60"/>
    </location>
</feature>
<evidence type="ECO:0000313" key="2">
    <source>
        <dbReference type="EMBL" id="KAK5928064.1"/>
    </source>
</evidence>
<proteinExistence type="predicted"/>
<comment type="caution">
    <text evidence="2">The sequence shown here is derived from an EMBL/GenBank/DDBJ whole genome shotgun (WGS) entry which is preliminary data.</text>
</comment>
<reference evidence="2 3" key="1">
    <citation type="journal article" date="2023" name="Mol. Biol. Evol.">
        <title>Genomics of Secondarily Temperate Adaptation in the Only Non-Antarctic Icefish.</title>
        <authorList>
            <person name="Rivera-Colon A.G."/>
            <person name="Rayamajhi N."/>
            <person name="Minhas B.F."/>
            <person name="Madrigal G."/>
            <person name="Bilyk K.T."/>
            <person name="Yoon V."/>
            <person name="Hune M."/>
            <person name="Gregory S."/>
            <person name="Cheng C.H.C."/>
            <person name="Catchen J.M."/>
        </authorList>
    </citation>
    <scope>NUCLEOTIDE SEQUENCE [LARGE SCALE GENOMIC DNA]</scope>
    <source>
        <tissue evidence="2">White muscle</tissue>
    </source>
</reference>